<organism evidence="8">
    <name type="scientific">Strombidium rassoulzadegani</name>
    <dbReference type="NCBI Taxonomy" id="1082188"/>
    <lineage>
        <taxon>Eukaryota</taxon>
        <taxon>Sar</taxon>
        <taxon>Alveolata</taxon>
        <taxon>Ciliophora</taxon>
        <taxon>Intramacronucleata</taxon>
        <taxon>Spirotrichea</taxon>
        <taxon>Oligotrichia</taxon>
        <taxon>Strombidiidae</taxon>
        <taxon>Strombidium</taxon>
    </lineage>
</organism>
<feature type="transmembrane region" description="Helical" evidence="7">
    <location>
        <begin position="131"/>
        <end position="156"/>
    </location>
</feature>
<dbReference type="EMBL" id="HBIA01003541">
    <property type="protein sequence ID" value="CAE0230049.1"/>
    <property type="molecule type" value="Transcribed_RNA"/>
</dbReference>
<comment type="subcellular location">
    <subcellularLocation>
        <location evidence="7">Cell membrane</location>
        <topology evidence="7">Multi-pass membrane protein</topology>
    </subcellularLocation>
    <subcellularLocation>
        <location evidence="1">Membrane</location>
        <topology evidence="1">Multi-pass membrane protein</topology>
    </subcellularLocation>
</comment>
<keyword evidence="5 7" id="KW-0472">Membrane</keyword>
<dbReference type="GO" id="GO:0005886">
    <property type="term" value="C:plasma membrane"/>
    <property type="evidence" value="ECO:0007669"/>
    <property type="project" value="UniProtKB-SubCell"/>
</dbReference>
<gene>
    <name evidence="8" type="ORF">SRAS04492_LOCUS1835</name>
</gene>
<dbReference type="Pfam" id="PF04515">
    <property type="entry name" value="Choline_transpo"/>
    <property type="match status" value="1"/>
</dbReference>
<accession>A0A7S3FS90</accession>
<keyword evidence="4 7" id="KW-1133">Transmembrane helix</keyword>
<keyword evidence="6" id="KW-0325">Glycoprotein</keyword>
<evidence type="ECO:0000256" key="3">
    <source>
        <dbReference type="ARBA" id="ARBA00022692"/>
    </source>
</evidence>
<dbReference type="AlphaFoldDB" id="A0A7S3FS90"/>
<proteinExistence type="inferred from homology"/>
<dbReference type="GO" id="GO:0022857">
    <property type="term" value="F:transmembrane transporter activity"/>
    <property type="evidence" value="ECO:0007669"/>
    <property type="project" value="UniProtKB-UniRule"/>
</dbReference>
<dbReference type="PANTHER" id="PTHR12385">
    <property type="entry name" value="CHOLINE TRANSPORTER-LIKE (SLC FAMILY 44)"/>
    <property type="match status" value="1"/>
</dbReference>
<evidence type="ECO:0000256" key="5">
    <source>
        <dbReference type="ARBA" id="ARBA00023136"/>
    </source>
</evidence>
<comment type="caution">
    <text evidence="7">Lacks conserved residue(s) required for the propagation of feature annotation.</text>
</comment>
<evidence type="ECO:0000256" key="7">
    <source>
        <dbReference type="RuleBase" id="RU368066"/>
    </source>
</evidence>
<evidence type="ECO:0000256" key="6">
    <source>
        <dbReference type="ARBA" id="ARBA00023180"/>
    </source>
</evidence>
<dbReference type="InterPro" id="IPR007603">
    <property type="entry name" value="Choline_transptr-like"/>
</dbReference>
<name>A0A7S3FS90_9SPIT</name>
<protein>
    <recommendedName>
        <fullName evidence="7">Choline transporter-like protein</fullName>
    </recommendedName>
</protein>
<evidence type="ECO:0000256" key="1">
    <source>
        <dbReference type="ARBA" id="ARBA00004141"/>
    </source>
</evidence>
<sequence>MVSASTYYFNSSPEQEGDAEVGFGLQIAYMNHAGSLAFGSLLISIIQFIKYVFVYLAETAAKKAGQENNAAVACAIGCAKCILKCLEEICDYINKTAYAFMAISGQNFCSSAYSGFLLNIKHGMKFYWANLLADVFIFLGKIAIVAANCFSLFFIMKYITKDVDEVSSIWGPIAIVGIETYMAASIFLGLFDESVLALLHCLCVDVDLNGEPKFGPPTFHDSVAKIPSSAQKNDQYNKVNEMA</sequence>
<evidence type="ECO:0000313" key="8">
    <source>
        <dbReference type="EMBL" id="CAE0230049.1"/>
    </source>
</evidence>
<evidence type="ECO:0000256" key="4">
    <source>
        <dbReference type="ARBA" id="ARBA00022989"/>
    </source>
</evidence>
<reference evidence="8" key="1">
    <citation type="submission" date="2021-01" db="EMBL/GenBank/DDBJ databases">
        <authorList>
            <person name="Corre E."/>
            <person name="Pelletier E."/>
            <person name="Niang G."/>
            <person name="Scheremetjew M."/>
            <person name="Finn R."/>
            <person name="Kale V."/>
            <person name="Holt S."/>
            <person name="Cochrane G."/>
            <person name="Meng A."/>
            <person name="Brown T."/>
            <person name="Cohen L."/>
        </authorList>
    </citation>
    <scope>NUCLEOTIDE SEQUENCE</scope>
    <source>
        <strain evidence="8">Ras09</strain>
    </source>
</reference>
<keyword evidence="3 7" id="KW-0812">Transmembrane</keyword>
<evidence type="ECO:0000256" key="2">
    <source>
        <dbReference type="ARBA" id="ARBA00007168"/>
    </source>
</evidence>
<dbReference type="PANTHER" id="PTHR12385:SF14">
    <property type="entry name" value="CHOLINE TRANSPORTER-LIKE 2"/>
    <property type="match status" value="1"/>
</dbReference>
<comment type="similarity">
    <text evidence="2 7">Belongs to the CTL (choline transporter-like) family.</text>
</comment>
<comment type="function">
    <text evidence="7">Choline transporter.</text>
</comment>
<feature type="transmembrane region" description="Helical" evidence="7">
    <location>
        <begin position="36"/>
        <end position="57"/>
    </location>
</feature>
<feature type="transmembrane region" description="Helical" evidence="7">
    <location>
        <begin position="168"/>
        <end position="191"/>
    </location>
</feature>